<evidence type="ECO:0000313" key="2">
    <source>
        <dbReference type="EMBL" id="CDH55601.1"/>
    </source>
</evidence>
<comment type="caution">
    <text evidence="2">The sequence shown here is derived from an EMBL/GenBank/DDBJ whole genome shotgun (WGS) entry which is preliminary data.</text>
</comment>
<sequence>MQQQQQRVSLHRGSSCPSLLATMPTATTTAHGYSSISLASDLYGHHSVDSQRVSMSSLIDPHQHADQQQQQQHHHHHHPHRRSSPTGSCHHLQQCPLTEENLKQHTLKASLGREGRHRRVKYYIESQIRLLRLQADLEGRRMAEMRSLVPLDTPSLEDEVIVLEDDYDLSLQQPNETIDHTKSSPQQQHRRKKRLSDARQWVMQRIFKKNSSSTKKHNEDDPNVDHETSSSSPPQRRPASITVQPQHHEDGLLENDQTKILSYEQYQHEKRALIGQGLSGLSNPNIARALGVPADDQHQASLASLLFSTSTSSSCTPPPSNNNHVHCHSSTTPAATESQITTSASLSYQKRDSGVSVLSKPNQHHHHHHRHQHHRHPTSSSITATTMMEDATRHRSRSNSKRRAQSMDSLVSVRYPKMVHVKVLRGAAIHALSSSDMSLATPPQPTDSIPDCCIMPDKSACCCSS</sequence>
<feature type="compositionally biased region" description="Basic residues" evidence="1">
    <location>
        <begin position="362"/>
        <end position="377"/>
    </location>
</feature>
<feature type="region of interest" description="Disordered" evidence="1">
    <location>
        <begin position="309"/>
        <end position="382"/>
    </location>
</feature>
<organism evidence="2 3">
    <name type="scientific">Lichtheimia corymbifera JMRC:FSU:9682</name>
    <dbReference type="NCBI Taxonomy" id="1263082"/>
    <lineage>
        <taxon>Eukaryota</taxon>
        <taxon>Fungi</taxon>
        <taxon>Fungi incertae sedis</taxon>
        <taxon>Mucoromycota</taxon>
        <taxon>Mucoromycotina</taxon>
        <taxon>Mucoromycetes</taxon>
        <taxon>Mucorales</taxon>
        <taxon>Lichtheimiaceae</taxon>
        <taxon>Lichtheimia</taxon>
    </lineage>
</organism>
<dbReference type="AlphaFoldDB" id="A0A068S308"/>
<dbReference type="OrthoDB" id="2372567at2759"/>
<name>A0A068S308_9FUNG</name>
<feature type="region of interest" description="Disordered" evidence="1">
    <location>
        <begin position="59"/>
        <end position="92"/>
    </location>
</feature>
<gene>
    <name evidence="2" type="ORF">LCOR_06725.1</name>
</gene>
<proteinExistence type="predicted"/>
<reference evidence="2" key="1">
    <citation type="submission" date="2013-08" db="EMBL/GenBank/DDBJ databases">
        <title>Gene expansion shapes genome architecture in the human pathogen Lichtheimia corymbifera: an evolutionary genomics analysis in the ancient terrestrial Mucorales (Mucoromycotina).</title>
        <authorList>
            <person name="Schwartze V.U."/>
            <person name="Winter S."/>
            <person name="Shelest E."/>
            <person name="Marcet-Houben M."/>
            <person name="Horn F."/>
            <person name="Wehner S."/>
            <person name="Hoffmann K."/>
            <person name="Riege K."/>
            <person name="Sammeth M."/>
            <person name="Nowrousian M."/>
            <person name="Valiante V."/>
            <person name="Linde J."/>
            <person name="Jacobsen I.D."/>
            <person name="Marz M."/>
            <person name="Brakhage A.A."/>
            <person name="Gabaldon T."/>
            <person name="Bocker S."/>
            <person name="Voigt K."/>
        </authorList>
    </citation>
    <scope>NUCLEOTIDE SEQUENCE [LARGE SCALE GENOMIC DNA]</scope>
    <source>
        <strain evidence="2">FSU 9682</strain>
    </source>
</reference>
<dbReference type="EMBL" id="CBTN010000030">
    <property type="protein sequence ID" value="CDH55601.1"/>
    <property type="molecule type" value="Genomic_DNA"/>
</dbReference>
<dbReference type="Proteomes" id="UP000027586">
    <property type="component" value="Unassembled WGS sequence"/>
</dbReference>
<evidence type="ECO:0000256" key="1">
    <source>
        <dbReference type="SAM" id="MobiDB-lite"/>
    </source>
</evidence>
<protein>
    <submittedName>
        <fullName evidence="2">Uncharacterized protein</fullName>
    </submittedName>
</protein>
<feature type="compositionally biased region" description="Basic residues" evidence="1">
    <location>
        <begin position="72"/>
        <end position="83"/>
    </location>
</feature>
<feature type="compositionally biased region" description="Basic residues" evidence="1">
    <location>
        <begin position="394"/>
        <end position="404"/>
    </location>
</feature>
<feature type="compositionally biased region" description="Basic and acidic residues" evidence="1">
    <location>
        <begin position="216"/>
        <end position="228"/>
    </location>
</feature>
<evidence type="ECO:0000313" key="3">
    <source>
        <dbReference type="Proteomes" id="UP000027586"/>
    </source>
</evidence>
<feature type="compositionally biased region" description="Low complexity" evidence="1">
    <location>
        <begin position="229"/>
        <end position="240"/>
    </location>
</feature>
<dbReference type="VEuPathDB" id="FungiDB:LCOR_06725.1"/>
<keyword evidence="3" id="KW-1185">Reference proteome</keyword>
<feature type="region of interest" description="Disordered" evidence="1">
    <location>
        <begin position="389"/>
        <end position="408"/>
    </location>
</feature>
<feature type="compositionally biased region" description="Polar residues" evidence="1">
    <location>
        <begin position="328"/>
        <end position="348"/>
    </location>
</feature>
<accession>A0A068S308</accession>
<feature type="region of interest" description="Disordered" evidence="1">
    <location>
        <begin position="174"/>
        <end position="252"/>
    </location>
</feature>